<dbReference type="GO" id="GO:0008360">
    <property type="term" value="P:regulation of cell shape"/>
    <property type="evidence" value="ECO:0007669"/>
    <property type="project" value="UniProtKB-KW"/>
</dbReference>
<feature type="active site" evidence="13">
    <location>
        <position position="161"/>
    </location>
</feature>
<evidence type="ECO:0000256" key="14">
    <source>
        <dbReference type="RuleBase" id="RU004016"/>
    </source>
</evidence>
<dbReference type="Proteomes" id="UP000006190">
    <property type="component" value="Unassembled WGS sequence"/>
</dbReference>
<dbReference type="InterPro" id="IPR000871">
    <property type="entry name" value="Beta-lactam_class-A"/>
</dbReference>
<evidence type="ECO:0000256" key="16">
    <source>
        <dbReference type="SAM" id="Phobius"/>
    </source>
</evidence>
<dbReference type="HOGENOM" id="CLU_027070_8_2_9"/>
<dbReference type="PANTHER" id="PTHR35333:SF4">
    <property type="entry name" value="SLR0121 PROTEIN"/>
    <property type="match status" value="1"/>
</dbReference>
<keyword evidence="16" id="KW-0472">Membrane</keyword>
<evidence type="ECO:0000256" key="12">
    <source>
        <dbReference type="ARBA" id="ARBA00034000"/>
    </source>
</evidence>
<feature type="active site" description="Proton acceptor" evidence="13">
    <location>
        <position position="100"/>
    </location>
</feature>
<dbReference type="RefSeq" id="WP_006308733.1">
    <property type="nucleotide sequence ID" value="NZ_JH601133.1"/>
</dbReference>
<dbReference type="GO" id="GO:0071555">
    <property type="term" value="P:cell wall organization"/>
    <property type="evidence" value="ECO:0007669"/>
    <property type="project" value="UniProtKB-KW"/>
</dbReference>
<dbReference type="PANTHER" id="PTHR35333">
    <property type="entry name" value="BETA-LACTAMASE"/>
    <property type="match status" value="1"/>
</dbReference>
<sequence>MRGINKRIYWGISLLFIMLVIGGSVLVSQSKIQADGHQDPPTSFTEEPQDEKATTIPEGLLASMPTLKQAKGAFIVDGENGQILYQHESDQSVEIASITKLLTVYLTYQAVEAGELKSDQEIWISDEAYALSQDYDIQNVPLRQDLPYRLEDLIEAVGTSSANGASLALAEAVAGSEQAFIQKMEDQLAAWGIQGVRIENVTGLTSQYDPQEATSNQEGYTNAFDAETVATIAYHLLAEYPDYLKYSQVSQKLFQEGTSDEFEMNNPNKMLASADYNRSYKDLDGLMLTRSPQDGYSMVATAERDGLRAIVVVLGVADEDLLYRKAARLLDYAFNTYRTEEIFQEDAPCDHVDAIRVENGAQAVAPVKYQESLKLVVPIIDTAPRLTYTFQPNEALADQGYLTAPLKANQELGRLEVNIEAYTLPILPSGKGNDVGLVVSQDIDEASWLARTWQGIVDFTDQSWNYTRKFFINLFN</sequence>
<evidence type="ECO:0000313" key="19">
    <source>
        <dbReference type="Proteomes" id="UP000006190"/>
    </source>
</evidence>
<evidence type="ECO:0000256" key="13">
    <source>
        <dbReference type="PIRSR" id="PIRSR618044-1"/>
    </source>
</evidence>
<dbReference type="EMBL" id="AGEG01000006">
    <property type="protein sequence ID" value="EHR37527.1"/>
    <property type="molecule type" value="Genomic_DNA"/>
</dbReference>
<evidence type="ECO:0000256" key="4">
    <source>
        <dbReference type="ARBA" id="ARBA00012448"/>
    </source>
</evidence>
<feature type="region of interest" description="Disordered" evidence="15">
    <location>
        <begin position="32"/>
        <end position="52"/>
    </location>
</feature>
<keyword evidence="5" id="KW-0121">Carboxypeptidase</keyword>
<dbReference type="UniPathway" id="UPA00219"/>
<evidence type="ECO:0000256" key="3">
    <source>
        <dbReference type="ARBA" id="ARBA00007164"/>
    </source>
</evidence>
<protein>
    <recommendedName>
        <fullName evidence="4">serine-type D-Ala-D-Ala carboxypeptidase</fullName>
        <ecNumber evidence="4">3.4.16.4</ecNumber>
    </recommendedName>
</protein>
<dbReference type="InterPro" id="IPR012907">
    <property type="entry name" value="Peptidase_S11_C"/>
</dbReference>
<evidence type="ECO:0000259" key="17">
    <source>
        <dbReference type="SMART" id="SM00936"/>
    </source>
</evidence>
<dbReference type="GO" id="GO:0006508">
    <property type="term" value="P:proteolysis"/>
    <property type="evidence" value="ECO:0007669"/>
    <property type="project" value="UniProtKB-KW"/>
</dbReference>
<keyword evidence="19" id="KW-1185">Reference proteome</keyword>
<dbReference type="GO" id="GO:0008800">
    <property type="term" value="F:beta-lactamase activity"/>
    <property type="evidence" value="ECO:0007669"/>
    <property type="project" value="InterPro"/>
</dbReference>
<dbReference type="SUPFAM" id="SSF56601">
    <property type="entry name" value="beta-lactamase/transpeptidase-like"/>
    <property type="match status" value="1"/>
</dbReference>
<dbReference type="InterPro" id="IPR012338">
    <property type="entry name" value="Beta-lactam/transpept-like"/>
</dbReference>
<dbReference type="GO" id="GO:0009002">
    <property type="term" value="F:serine-type D-Ala-D-Ala carboxypeptidase activity"/>
    <property type="evidence" value="ECO:0007669"/>
    <property type="project" value="UniProtKB-EC"/>
</dbReference>
<feature type="transmembrane region" description="Helical" evidence="16">
    <location>
        <begin position="7"/>
        <end position="27"/>
    </location>
</feature>
<comment type="function">
    <text evidence="1">Removes C-terminal D-alanyl residues from sugar-peptide cell wall precursors.</text>
</comment>
<keyword evidence="16" id="KW-1133">Transmembrane helix</keyword>
<evidence type="ECO:0000256" key="7">
    <source>
        <dbReference type="ARBA" id="ARBA00022729"/>
    </source>
</evidence>
<gene>
    <name evidence="18" type="ORF">HMPREF9708_00706</name>
</gene>
<keyword evidence="6" id="KW-0645">Protease</keyword>
<dbReference type="STRING" id="883113.HMPREF9708_00706"/>
<comment type="pathway">
    <text evidence="2">Cell wall biogenesis; peptidoglycan biosynthesis.</text>
</comment>
<evidence type="ECO:0000256" key="8">
    <source>
        <dbReference type="ARBA" id="ARBA00022801"/>
    </source>
</evidence>
<comment type="catalytic activity">
    <reaction evidence="12">
        <text>Preferential cleavage: (Ac)2-L-Lys-D-Ala-|-D-Ala. Also transpeptidation of peptidyl-alanyl moieties that are N-acyl substituents of D-alanine.</text>
        <dbReference type="EC" id="3.4.16.4"/>
    </reaction>
</comment>
<evidence type="ECO:0000256" key="11">
    <source>
        <dbReference type="ARBA" id="ARBA00023316"/>
    </source>
</evidence>
<keyword evidence="16" id="KW-0812">Transmembrane</keyword>
<organism evidence="18 19">
    <name type="scientific">Facklamia languida CCUG 37842</name>
    <dbReference type="NCBI Taxonomy" id="883113"/>
    <lineage>
        <taxon>Bacteria</taxon>
        <taxon>Bacillati</taxon>
        <taxon>Bacillota</taxon>
        <taxon>Bacilli</taxon>
        <taxon>Lactobacillales</taxon>
        <taxon>Aerococcaceae</taxon>
        <taxon>Facklamia</taxon>
    </lineage>
</organism>
<evidence type="ECO:0000256" key="9">
    <source>
        <dbReference type="ARBA" id="ARBA00022960"/>
    </source>
</evidence>
<evidence type="ECO:0000256" key="1">
    <source>
        <dbReference type="ARBA" id="ARBA00003217"/>
    </source>
</evidence>
<evidence type="ECO:0000313" key="18">
    <source>
        <dbReference type="EMBL" id="EHR37527.1"/>
    </source>
</evidence>
<keyword evidence="8" id="KW-0378">Hydrolase</keyword>
<dbReference type="GO" id="GO:0030655">
    <property type="term" value="P:beta-lactam antibiotic catabolic process"/>
    <property type="evidence" value="ECO:0007669"/>
    <property type="project" value="InterPro"/>
</dbReference>
<comment type="similarity">
    <text evidence="3 14">Belongs to the peptidase S11 family.</text>
</comment>
<dbReference type="InterPro" id="IPR015956">
    <property type="entry name" value="Peniciliin-bd_prot_C_sf"/>
</dbReference>
<dbReference type="GO" id="GO:0046677">
    <property type="term" value="P:response to antibiotic"/>
    <property type="evidence" value="ECO:0007669"/>
    <property type="project" value="InterPro"/>
</dbReference>
<dbReference type="GO" id="GO:0009252">
    <property type="term" value="P:peptidoglycan biosynthetic process"/>
    <property type="evidence" value="ECO:0007669"/>
    <property type="project" value="UniProtKB-UniPathway"/>
</dbReference>
<feature type="domain" description="Peptidase S11 D-Ala-D-Ala carboxypeptidase A C-terminal" evidence="17">
    <location>
        <begin position="337"/>
        <end position="445"/>
    </location>
</feature>
<evidence type="ECO:0000256" key="6">
    <source>
        <dbReference type="ARBA" id="ARBA00022670"/>
    </source>
</evidence>
<keyword evidence="7" id="KW-0732">Signal</keyword>
<feature type="active site" description="Acyl-ester intermediate" evidence="13">
    <location>
        <position position="97"/>
    </location>
</feature>
<comment type="caution">
    <text evidence="18">The sequence shown here is derived from an EMBL/GenBank/DDBJ whole genome shotgun (WGS) entry which is preliminary data.</text>
</comment>
<dbReference type="PATRIC" id="fig|883113.3.peg.707"/>
<dbReference type="Gene3D" id="3.40.710.10">
    <property type="entry name" value="DD-peptidase/beta-lactamase superfamily"/>
    <property type="match status" value="1"/>
</dbReference>
<dbReference type="AlphaFoldDB" id="H3NIL7"/>
<dbReference type="InterPro" id="IPR018044">
    <property type="entry name" value="Peptidase_S11"/>
</dbReference>
<evidence type="ECO:0000256" key="2">
    <source>
        <dbReference type="ARBA" id="ARBA00004752"/>
    </source>
</evidence>
<accession>H3NIL7</accession>
<proteinExistence type="inferred from homology"/>
<evidence type="ECO:0000256" key="10">
    <source>
        <dbReference type="ARBA" id="ARBA00022984"/>
    </source>
</evidence>
<dbReference type="eggNOG" id="COG1686">
    <property type="taxonomic scope" value="Bacteria"/>
</dbReference>
<dbReference type="PRINTS" id="PR00725">
    <property type="entry name" value="DADACBPTASE1"/>
</dbReference>
<keyword evidence="9" id="KW-0133">Cell shape</keyword>
<dbReference type="EC" id="3.4.16.4" evidence="4"/>
<dbReference type="Pfam" id="PF00768">
    <property type="entry name" value="Peptidase_S11"/>
    <property type="match status" value="1"/>
</dbReference>
<dbReference type="InterPro" id="IPR037167">
    <property type="entry name" value="Peptidase_S11_C_sf"/>
</dbReference>
<evidence type="ECO:0000256" key="5">
    <source>
        <dbReference type="ARBA" id="ARBA00022645"/>
    </source>
</evidence>
<dbReference type="InterPro" id="IPR001967">
    <property type="entry name" value="Peptidase_S11_N"/>
</dbReference>
<reference evidence="18 19" key="1">
    <citation type="submission" date="2012-01" db="EMBL/GenBank/DDBJ databases">
        <title>The Genome Sequence of Facklamia languida CCUG 37842.</title>
        <authorList>
            <consortium name="The Broad Institute Genome Sequencing Platform"/>
            <person name="Earl A."/>
            <person name="Ward D."/>
            <person name="Feldgarden M."/>
            <person name="Gevers D."/>
            <person name="Huys G."/>
            <person name="Young S.K."/>
            <person name="Zeng Q."/>
            <person name="Gargeya S."/>
            <person name="Fitzgerald M."/>
            <person name="Haas B."/>
            <person name="Abouelleil A."/>
            <person name="Alvarado L."/>
            <person name="Arachchi H.M."/>
            <person name="Berlin A."/>
            <person name="Chapman S.B."/>
            <person name="Gearin G."/>
            <person name="Goldberg J."/>
            <person name="Griggs A."/>
            <person name="Gujja S."/>
            <person name="Hansen M."/>
            <person name="Heiman D."/>
            <person name="Howarth C."/>
            <person name="Larimer J."/>
            <person name="Lui A."/>
            <person name="MacDonald P.J.P."/>
            <person name="McCowen C."/>
            <person name="Montmayeur A."/>
            <person name="Murphy C."/>
            <person name="Neiman D."/>
            <person name="Pearson M."/>
            <person name="Priest M."/>
            <person name="Roberts A."/>
            <person name="Saif S."/>
            <person name="Shea T."/>
            <person name="Sisk P."/>
            <person name="Stolte C."/>
            <person name="Sykes S."/>
            <person name="Wortman J."/>
            <person name="Nusbaum C."/>
            <person name="Birren B."/>
        </authorList>
    </citation>
    <scope>NUCLEOTIDE SEQUENCE [LARGE SCALE GENOMIC DNA]</scope>
    <source>
        <strain evidence="18 19">CCUG 37842</strain>
    </source>
</reference>
<dbReference type="Gene3D" id="2.60.410.10">
    <property type="entry name" value="D-Ala-D-Ala carboxypeptidase, C-terminal domain"/>
    <property type="match status" value="1"/>
</dbReference>
<keyword evidence="11" id="KW-0961">Cell wall biogenesis/degradation</keyword>
<name>H3NIL7_9LACT</name>
<keyword evidence="10" id="KW-0573">Peptidoglycan synthesis</keyword>
<dbReference type="SMART" id="SM00936">
    <property type="entry name" value="PBP5_C"/>
    <property type="match status" value="1"/>
</dbReference>
<dbReference type="SUPFAM" id="SSF69189">
    <property type="entry name" value="Penicillin-binding protein associated domain"/>
    <property type="match status" value="1"/>
</dbReference>
<evidence type="ECO:0000256" key="15">
    <source>
        <dbReference type="SAM" id="MobiDB-lite"/>
    </source>
</evidence>